<reference evidence="2 3" key="1">
    <citation type="submission" date="2020-04" db="EMBL/GenBank/DDBJ databases">
        <authorList>
            <person name="Yoon J."/>
        </authorList>
    </citation>
    <scope>NUCLEOTIDE SEQUENCE [LARGE SCALE GENOMIC DNA]</scope>
    <source>
        <strain evidence="2 3">DJ-13</strain>
    </source>
</reference>
<comment type="caution">
    <text evidence="2">The sequence shown here is derived from an EMBL/GenBank/DDBJ whole genome shotgun (WGS) entry which is preliminary data.</text>
</comment>
<evidence type="ECO:0000256" key="1">
    <source>
        <dbReference type="SAM" id="Coils"/>
    </source>
</evidence>
<feature type="coiled-coil region" evidence="1">
    <location>
        <begin position="336"/>
        <end position="399"/>
    </location>
</feature>
<dbReference type="RefSeq" id="WP_168551413.1">
    <property type="nucleotide sequence ID" value="NZ_JAAWWL010000001.1"/>
</dbReference>
<accession>A0ABX1GMU7</accession>
<proteinExistence type="predicted"/>
<protein>
    <submittedName>
        <fullName evidence="2">PorP/SprF family type IX secretion system membrane protein</fullName>
    </submittedName>
</protein>
<dbReference type="NCBIfam" id="TIGR03519">
    <property type="entry name" value="T9SS_PorP_fam"/>
    <property type="match status" value="1"/>
</dbReference>
<dbReference type="InterPro" id="IPR019861">
    <property type="entry name" value="PorP/SprF_Bacteroidetes"/>
</dbReference>
<keyword evidence="3" id="KW-1185">Reference proteome</keyword>
<keyword evidence="1" id="KW-0175">Coiled coil</keyword>
<dbReference type="Pfam" id="PF11751">
    <property type="entry name" value="PorP_SprF"/>
    <property type="match status" value="1"/>
</dbReference>
<dbReference type="Proteomes" id="UP000718451">
    <property type="component" value="Unassembled WGS sequence"/>
</dbReference>
<evidence type="ECO:0000313" key="2">
    <source>
        <dbReference type="EMBL" id="NKI31228.1"/>
    </source>
</evidence>
<gene>
    <name evidence="2" type="ORF">HCU67_04675</name>
</gene>
<sequence length="568" mass="64415">MPKLKTYITVFALLLFTIVKGQEESPFATYDVPAHNLLKFNRFLINPTFSTVREDKSYFNMQHRNQSVSFEDNFRAYFLSYSGRIGDRSGVGLGVFNQREGLVDNYGVLANYGYGIRLTQDSNFTFGANFIYYNSGINQNRANPIDADPALLALESTSLFSFQPGFNISYKNFDFGVFAENLFDYNIKTSESVTEFNAKTFSAHLQYTHLFSGGYGLFEDARLLSLARVRKVGETDLVFGGNFIMEMPKVGWVQLGYDTFYGAAAGVGFNVGKRVSLGYTVEQGFGTNFENFGINHEISLAYSFTPHLTEDRVKRDRRRKNKEDGYTEDIVENDDRNNANSIIQQKEDELAELRKRIQENNDLINQLLKNKDSSDNKKITELENTISKLMSQLNDKKLAASRANAEESKKAVVTNSKKKEFKESAGGRVIESLNIPGIRSGYYVIANVFRSEKYVTPFVEKLEKKGLRPGFFTNPRNNLKYVFVKRYGAFQNALKAYKTKIDGSYQEEVWIIKINGNEGTSADVKFDDESLNIEDGEKHVLIRLPVQSRIKNLNTASPITSPNQTSQI</sequence>
<name>A0ABX1GMU7_9FLAO</name>
<dbReference type="EMBL" id="JAAWWL010000001">
    <property type="protein sequence ID" value="NKI31228.1"/>
    <property type="molecule type" value="Genomic_DNA"/>
</dbReference>
<evidence type="ECO:0000313" key="3">
    <source>
        <dbReference type="Proteomes" id="UP000718451"/>
    </source>
</evidence>
<organism evidence="2 3">
    <name type="scientific">Croceivirga thetidis</name>
    <dbReference type="NCBI Taxonomy" id="2721623"/>
    <lineage>
        <taxon>Bacteria</taxon>
        <taxon>Pseudomonadati</taxon>
        <taxon>Bacteroidota</taxon>
        <taxon>Flavobacteriia</taxon>
        <taxon>Flavobacteriales</taxon>
        <taxon>Flavobacteriaceae</taxon>
        <taxon>Croceivirga</taxon>
    </lineage>
</organism>